<feature type="compositionally biased region" description="Polar residues" evidence="1">
    <location>
        <begin position="27"/>
        <end position="69"/>
    </location>
</feature>
<proteinExistence type="predicted"/>
<dbReference type="EMBL" id="JAMKFB020000023">
    <property type="protein sequence ID" value="KAL0157574.1"/>
    <property type="molecule type" value="Genomic_DNA"/>
</dbReference>
<dbReference type="AlphaFoldDB" id="A0ABD0N611"/>
<evidence type="ECO:0000256" key="1">
    <source>
        <dbReference type="SAM" id="MobiDB-lite"/>
    </source>
</evidence>
<comment type="caution">
    <text evidence="2">The sequence shown here is derived from an EMBL/GenBank/DDBJ whole genome shotgun (WGS) entry which is preliminary data.</text>
</comment>
<reference evidence="2 3" key="1">
    <citation type="submission" date="2024-05" db="EMBL/GenBank/DDBJ databases">
        <title>Genome sequencing and assembly of Indian major carp, Cirrhinus mrigala (Hamilton, 1822).</title>
        <authorList>
            <person name="Mohindra V."/>
            <person name="Chowdhury L.M."/>
            <person name="Lal K."/>
            <person name="Jena J.K."/>
        </authorList>
    </citation>
    <scope>NUCLEOTIDE SEQUENCE [LARGE SCALE GENOMIC DNA]</scope>
    <source>
        <strain evidence="2">CM1030</strain>
        <tissue evidence="2">Blood</tissue>
    </source>
</reference>
<evidence type="ECO:0000313" key="2">
    <source>
        <dbReference type="EMBL" id="KAL0157574.1"/>
    </source>
</evidence>
<accession>A0ABD0N611</accession>
<feature type="region of interest" description="Disordered" evidence="1">
    <location>
        <begin position="18"/>
        <end position="79"/>
    </location>
</feature>
<organism evidence="2 3">
    <name type="scientific">Cirrhinus mrigala</name>
    <name type="common">Mrigala</name>
    <dbReference type="NCBI Taxonomy" id="683832"/>
    <lineage>
        <taxon>Eukaryota</taxon>
        <taxon>Metazoa</taxon>
        <taxon>Chordata</taxon>
        <taxon>Craniata</taxon>
        <taxon>Vertebrata</taxon>
        <taxon>Euteleostomi</taxon>
        <taxon>Actinopterygii</taxon>
        <taxon>Neopterygii</taxon>
        <taxon>Teleostei</taxon>
        <taxon>Ostariophysi</taxon>
        <taxon>Cypriniformes</taxon>
        <taxon>Cyprinidae</taxon>
        <taxon>Labeoninae</taxon>
        <taxon>Labeonini</taxon>
        <taxon>Cirrhinus</taxon>
    </lineage>
</organism>
<name>A0ABD0N611_CIRMR</name>
<evidence type="ECO:0000313" key="3">
    <source>
        <dbReference type="Proteomes" id="UP001529510"/>
    </source>
</evidence>
<protein>
    <submittedName>
        <fullName evidence="2">Uncharacterized protein</fullName>
    </submittedName>
</protein>
<keyword evidence="3" id="KW-1185">Reference proteome</keyword>
<sequence>MFPPIMYLGALNQAYQMHVRGPPPSSDSPANPTVTSWQPENPSPSQSLSSVPDTSLESHASLAPVTSGSGPVGHIELGGYNDHPVSIPMSLPPRPPMPWPASSGPSTYAGPYPAAPPVQFSAPPYPPPGNQMYPPSYHRMPLPMPLEALNHGPHGRMDVMQFVPPTVDRGQGNGLRSVNPQFGSLQKSFPGQPHLSGGDFKPVDIPVSVATMEPSPFVQPFTIAPLQGDMAGLSPLTNGNLGKQAVIFTKNLHAGPIAEDPSRSIHPYSPNDKFPIWISASPNPFTASLTGVEEDVAKMTEEDIEAGATVAGKIILLEADKMNSRPTDIIQDQGVKGQG</sequence>
<dbReference type="Proteomes" id="UP001529510">
    <property type="component" value="Unassembled WGS sequence"/>
</dbReference>
<gene>
    <name evidence="2" type="ORF">M9458_045650</name>
</gene>